<sequence>MESEALAAMATFGVLLTCPMDAYLESELEKRFRLLRLWETPPDQRERFLSANAGEIRAVVGNTAVGADAGTIELLPRLEIVSSFSVGLDKVDLARCREKGIRVTNTPDVLTDDVADLAVGLAIAVLRRICAADGYVRSGAWKRDGDYRLTSQNLVVLPKEHTSKELGNSGVVSAINFSLFVILAVRDSLEFKKLLANAFEDVEH</sequence>
<dbReference type="PANTHER" id="PTHR10996:SF178">
    <property type="entry name" value="2-HYDROXYACID DEHYDROGENASE YGL185C-RELATED"/>
    <property type="match status" value="1"/>
</dbReference>
<reference evidence="4" key="1">
    <citation type="submission" date="2017-07" db="EMBL/GenBank/DDBJ databases">
        <title>Taro Niue Genome Assembly and Annotation.</title>
        <authorList>
            <person name="Atibalentja N."/>
            <person name="Keating K."/>
            <person name="Fields C.J."/>
        </authorList>
    </citation>
    <scope>NUCLEOTIDE SEQUENCE</scope>
    <source>
        <strain evidence="4">Niue_2</strain>
        <tissue evidence="4">Leaf</tissue>
    </source>
</reference>
<dbReference type="GO" id="GO:0030267">
    <property type="term" value="F:glyoxylate reductase (NADPH) activity"/>
    <property type="evidence" value="ECO:0007669"/>
    <property type="project" value="TreeGrafter"/>
</dbReference>
<dbReference type="PANTHER" id="PTHR10996">
    <property type="entry name" value="2-HYDROXYACID DEHYDROGENASE-RELATED"/>
    <property type="match status" value="1"/>
</dbReference>
<dbReference type="SUPFAM" id="SSF52283">
    <property type="entry name" value="Formate/glycerate dehydrogenase catalytic domain-like"/>
    <property type="match status" value="1"/>
</dbReference>
<proteinExistence type="predicted"/>
<feature type="domain" description="D-isomer specific 2-hydroxyacid dehydrogenase catalytic" evidence="3">
    <location>
        <begin position="26"/>
        <end position="140"/>
    </location>
</feature>
<dbReference type="GO" id="GO:0016618">
    <property type="term" value="F:hydroxypyruvate reductase [NAD(P)H] activity"/>
    <property type="evidence" value="ECO:0007669"/>
    <property type="project" value="TreeGrafter"/>
</dbReference>
<comment type="caution">
    <text evidence="4">The sequence shown here is derived from an EMBL/GenBank/DDBJ whole genome shotgun (WGS) entry which is preliminary data.</text>
</comment>
<dbReference type="InterPro" id="IPR050223">
    <property type="entry name" value="D-isomer_2-hydroxyacid_DH"/>
</dbReference>
<dbReference type="GO" id="GO:0005829">
    <property type="term" value="C:cytosol"/>
    <property type="evidence" value="ECO:0007669"/>
    <property type="project" value="TreeGrafter"/>
</dbReference>
<accession>A0A843XB26</accession>
<keyword evidence="5" id="KW-1185">Reference proteome</keyword>
<keyword evidence="1" id="KW-0560">Oxidoreductase</keyword>
<keyword evidence="2" id="KW-0520">NAD</keyword>
<dbReference type="OrthoDB" id="663418at2759"/>
<protein>
    <recommendedName>
        <fullName evidence="3">D-isomer specific 2-hydroxyacid dehydrogenase catalytic domain-containing protein</fullName>
    </recommendedName>
</protein>
<dbReference type="AlphaFoldDB" id="A0A843XB26"/>
<dbReference type="Gene3D" id="3.40.50.720">
    <property type="entry name" value="NAD(P)-binding Rossmann-like Domain"/>
    <property type="match status" value="2"/>
</dbReference>
<dbReference type="InterPro" id="IPR006139">
    <property type="entry name" value="D-isomer_2_OHA_DH_cat_dom"/>
</dbReference>
<dbReference type="FunFam" id="3.40.50.720:FF:000283">
    <property type="entry name" value="Glyoxylate/hydroxypyruvate reductase HPR3"/>
    <property type="match status" value="1"/>
</dbReference>
<evidence type="ECO:0000256" key="2">
    <source>
        <dbReference type="ARBA" id="ARBA00023027"/>
    </source>
</evidence>
<name>A0A843XB26_COLES</name>
<evidence type="ECO:0000313" key="4">
    <source>
        <dbReference type="EMBL" id="MQM16515.1"/>
    </source>
</evidence>
<dbReference type="EMBL" id="NMUH01007040">
    <property type="protein sequence ID" value="MQM16515.1"/>
    <property type="molecule type" value="Genomic_DNA"/>
</dbReference>
<organism evidence="4 5">
    <name type="scientific">Colocasia esculenta</name>
    <name type="common">Wild taro</name>
    <name type="synonym">Arum esculentum</name>
    <dbReference type="NCBI Taxonomy" id="4460"/>
    <lineage>
        <taxon>Eukaryota</taxon>
        <taxon>Viridiplantae</taxon>
        <taxon>Streptophyta</taxon>
        <taxon>Embryophyta</taxon>
        <taxon>Tracheophyta</taxon>
        <taxon>Spermatophyta</taxon>
        <taxon>Magnoliopsida</taxon>
        <taxon>Liliopsida</taxon>
        <taxon>Araceae</taxon>
        <taxon>Aroideae</taxon>
        <taxon>Colocasieae</taxon>
        <taxon>Colocasia</taxon>
    </lineage>
</organism>
<evidence type="ECO:0000313" key="5">
    <source>
        <dbReference type="Proteomes" id="UP000652761"/>
    </source>
</evidence>
<gene>
    <name evidence="4" type="ORF">Taro_049469</name>
</gene>
<dbReference type="Pfam" id="PF00389">
    <property type="entry name" value="2-Hacid_dh"/>
    <property type="match status" value="1"/>
</dbReference>
<evidence type="ECO:0000259" key="3">
    <source>
        <dbReference type="Pfam" id="PF00389"/>
    </source>
</evidence>
<evidence type="ECO:0000256" key="1">
    <source>
        <dbReference type="ARBA" id="ARBA00023002"/>
    </source>
</evidence>
<dbReference type="GO" id="GO:0051287">
    <property type="term" value="F:NAD binding"/>
    <property type="evidence" value="ECO:0007669"/>
    <property type="project" value="InterPro"/>
</dbReference>
<dbReference type="Proteomes" id="UP000652761">
    <property type="component" value="Unassembled WGS sequence"/>
</dbReference>